<keyword evidence="3" id="KW-1185">Reference proteome</keyword>
<reference evidence="2 3" key="1">
    <citation type="submission" date="2017-02" db="EMBL/GenBank/DDBJ databases">
        <authorList>
            <person name="Peterson S.W."/>
        </authorList>
    </citation>
    <scope>NUCLEOTIDE SEQUENCE [LARGE SCALE GENOMIC DNA]</scope>
    <source>
        <strain evidence="2 3">ATCC BAA-909</strain>
    </source>
</reference>
<keyword evidence="1" id="KW-0812">Transmembrane</keyword>
<name>A0A1T4MTY3_9SPIR</name>
<dbReference type="GeneID" id="303367246"/>
<feature type="transmembrane region" description="Helical" evidence="1">
    <location>
        <begin position="21"/>
        <end position="41"/>
    </location>
</feature>
<sequence>MNSVFFKKDFYLRFADGKICGFGRIKIFLSVTALLFFATFFCVATDYKWNSSSSGRWGDAGNWSIIDENGNENPASDWPETGDCAKFDSEVTITDSVTAGKIVAESGLVFKSDLTAAEIEIKGGNLSVVGNLSVGGNVLVNSDITIECSSVTFGGNLVSHTKDSKKDVTITGNCVFKGTVGSEVSAQNNEKIKNLSVSGSVTAYGDFYTSGTLTFDKEVVLAADNIVFSSENNISFKGGIKGNANASGNGTVYLTTVTPYDIEIGGSVTDVNNVVFNGNVVLNSNISAAKDIVFNSDAVLNSSVSAEKDIHFNGGTTPLGTISVLEDATFSSAEPVQKIVSLGNQKYSGKVTARTGLEIKAGADGTNVSSVEFSGFDVAGSLSVTADSAKLFCADYISSGNQVFNCSGGVKILSEKTGISGTWQSENGKIELNETVLILDFSDGSLENSFELKSELEAKDVFFYSGKLSVASGKNLKTGNFAAWGKKYSKNDSRFSAEENSRFAYFWDDTDSSIFKYKESGNGAELSVNGAIFEVSKNFYANGLDIEGLELKIPDNSSSNPQFNSSSEVTKNQWGIPYAVAFNSKITKTTVEGGWLAAGADSQNCEDGLQNSNVQFFVPKIKKAYSVYDDVIFVEFDLPIENSNSEISKNIAGLKYSNGSEDFEGVYSDSDCTKKLTAADGDVSSFYLKGQNSWNTDATGTLTCSPALKSLVDSTDRKGVRKNLTTDLSFLEGIFTSADGHTMCENYGAGNKNGSVPERYTQTEDRASPVLIAVYTGQELHTNAKASAQKSYDSHNFIEFRYSEAVNIAFDDGTILQSEGGDSNIRATKKIGKTTGSGTQDENGNGLIVNGFASIENGKLLAFSKDDTDSPHALYRLFSTKAGEEDSIQTHRVRLSIAGWTNGTVSFSDSLNPSFNGEYLYWPGCIQKAETPAGIVYSLENSAISDLSGNIIDSKGTETNHKLQVLTVNTYSSDGEKDVSKTDSLYGEWDVLCPVVAPVIKSETSWNSWASEEDADDSYEISGTSNTPSDTTLKFIEMHFFDNDKTQAQKWNSWWRTRKGWNEDGKLPENRGGARPDDSFSNSKTLGGIRLCSLKNANSNFSYKIKKSDDSETESETGEFSFEKETDISPVVYGNIFKEQHTKTQADGLYIRLPLSDKTLALRTTFEVYYSPQDSYITDLAGNLLSSSYTQKTKFTSLDVTPPSIVMTLAPIGENKIYAIFSKQLAFGSENRFFKNLSEADLNEALSQIAKSFILVKKGSSAGASAEENAITKAEYVSSSDEYTALLFTLEKTINLSDVENLWLRNVGYNSQKVEDGVGIIVADTKIRDFLGNYMTKNSGHALSDFAVNALDVLYAYANPKDDDDWNEKGIYGQNTASVSSDYAVHDFTAEQGNYGALVEQRDIALQIKINGEMESNRRFLLVPSKSSALSSEMISDKINLLLGTDWRVWLPTSLKAVATHPNSSVMSENFPESADGGNGILWNYTLKNEDYGFKSGDEIQFLFKFTDADGNDILLDNDADDFTGGSANPSHPVPLYALKMPLEKINAGDFSFVDLWSFKIKSIKQQRGGVTILNNVINVNAREQAVLEVNVPEEGNLNVFVMTVDGNIVKRLNHGRVNSGTHYYRWNGTNNASKPVARGLYFVRVVGPGIDETRKVLCVKE</sequence>
<evidence type="ECO:0000313" key="3">
    <source>
        <dbReference type="Proteomes" id="UP000190395"/>
    </source>
</evidence>
<accession>A0A1T4MTY3</accession>
<dbReference type="Proteomes" id="UP000190395">
    <property type="component" value="Unassembled WGS sequence"/>
</dbReference>
<dbReference type="RefSeq" id="WP_078930740.1">
    <property type="nucleotide sequence ID" value="NZ_FUXC01000004.1"/>
</dbReference>
<dbReference type="OrthoDB" id="368286at2"/>
<dbReference type="Gene3D" id="2.60.40.4070">
    <property type="match status" value="1"/>
</dbReference>
<dbReference type="EMBL" id="FUXC01000004">
    <property type="protein sequence ID" value="SJZ70088.1"/>
    <property type="molecule type" value="Genomic_DNA"/>
</dbReference>
<gene>
    <name evidence="2" type="ORF">SAMN02745152_00993</name>
</gene>
<protein>
    <recommendedName>
        <fullName evidence="4">FlgD Ig-like domain-containing protein</fullName>
    </recommendedName>
</protein>
<keyword evidence="1" id="KW-1133">Transmembrane helix</keyword>
<evidence type="ECO:0000313" key="2">
    <source>
        <dbReference type="EMBL" id="SJZ70088.1"/>
    </source>
</evidence>
<organism evidence="2 3">
    <name type="scientific">Treponema berlinense</name>
    <dbReference type="NCBI Taxonomy" id="225004"/>
    <lineage>
        <taxon>Bacteria</taxon>
        <taxon>Pseudomonadati</taxon>
        <taxon>Spirochaetota</taxon>
        <taxon>Spirochaetia</taxon>
        <taxon>Spirochaetales</taxon>
        <taxon>Treponemataceae</taxon>
        <taxon>Treponema</taxon>
    </lineage>
</organism>
<proteinExistence type="predicted"/>
<dbReference type="STRING" id="225004.SAMN02745152_00993"/>
<evidence type="ECO:0000256" key="1">
    <source>
        <dbReference type="SAM" id="Phobius"/>
    </source>
</evidence>
<evidence type="ECO:0008006" key="4">
    <source>
        <dbReference type="Google" id="ProtNLM"/>
    </source>
</evidence>
<keyword evidence="1" id="KW-0472">Membrane</keyword>